<organism evidence="1 2">
    <name type="scientific">Strongyloides venezuelensis</name>
    <name type="common">Threadworm</name>
    <dbReference type="NCBI Taxonomy" id="75913"/>
    <lineage>
        <taxon>Eukaryota</taxon>
        <taxon>Metazoa</taxon>
        <taxon>Ecdysozoa</taxon>
        <taxon>Nematoda</taxon>
        <taxon>Chromadorea</taxon>
        <taxon>Rhabditida</taxon>
        <taxon>Tylenchina</taxon>
        <taxon>Panagrolaimomorpha</taxon>
        <taxon>Strongyloidoidea</taxon>
        <taxon>Strongyloididae</taxon>
        <taxon>Strongyloides</taxon>
    </lineage>
</organism>
<dbReference type="Proteomes" id="UP000035680">
    <property type="component" value="Unassembled WGS sequence"/>
</dbReference>
<dbReference type="PANTHER" id="PTHR31128">
    <property type="entry name" value="PROTEIN CBR-CLEC-135-RELATED"/>
    <property type="match status" value="1"/>
</dbReference>
<evidence type="ECO:0000313" key="1">
    <source>
        <dbReference type="Proteomes" id="UP000035680"/>
    </source>
</evidence>
<sequence length="424" mass="48976">MRRTNKTGNPLKKSKTSNADPTQYFHIIDDGKQNNSECRVTYSQFMANGKPVKTKEDRYRDEPICSVRITLKNYTDNKKVMKEILERSDYVIRTYLKKNYLSINDNDSLLDTTKTNISYYNSKKGQLPPTTSSIITTTPTSKTSKISETSIYYNDGNKDALVGIKKIQKSKYSNLFIGTLTSQEAEALTKDQNTFRIYCRILDEKCIGTNTSGWLQIYIVYKNLTDNYIHIPVMNVINDSGEEGLTFYNFNNLQKVFKNYDSLLDFLKEIINDRPSILVAKYGKIQDKGCIPKVNKNAANLKTNEPTFYNYYIGVKNQNEAEGYLRGPLDFKMYHRLLDSQTCLTCSDISPQLSIVYQCHSGQVIHLPIAVREKNNHNEYAIYHFDGVSPIFDNLNCITSFIFKSILDFKRQSRMRIYNAREKQ</sequence>
<reference evidence="2" key="2">
    <citation type="submission" date="2015-08" db="UniProtKB">
        <authorList>
            <consortium name="WormBaseParasite"/>
        </authorList>
    </citation>
    <scope>IDENTIFICATION</scope>
</reference>
<keyword evidence="1" id="KW-1185">Reference proteome</keyword>
<dbReference type="WBParaSite" id="SVE_1868900.1">
    <property type="protein sequence ID" value="SVE_1868900.1"/>
    <property type="gene ID" value="SVE_1868900"/>
</dbReference>
<name>A0A0K0G1U6_STRVS</name>
<protein>
    <submittedName>
        <fullName evidence="2">SH2 domain-containing protein</fullName>
    </submittedName>
</protein>
<proteinExistence type="predicted"/>
<reference evidence="1" key="1">
    <citation type="submission" date="2014-07" db="EMBL/GenBank/DDBJ databases">
        <authorList>
            <person name="Martin A.A"/>
            <person name="De Silva N."/>
        </authorList>
    </citation>
    <scope>NUCLEOTIDE SEQUENCE</scope>
</reference>
<dbReference type="AlphaFoldDB" id="A0A0K0G1U6"/>
<accession>A0A0K0G1U6</accession>
<evidence type="ECO:0000313" key="2">
    <source>
        <dbReference type="WBParaSite" id="SVE_1868900.1"/>
    </source>
</evidence>